<dbReference type="Proteomes" id="UP000789508">
    <property type="component" value="Unassembled WGS sequence"/>
</dbReference>
<organism evidence="2 3">
    <name type="scientific">Ambispora leptoticha</name>
    <dbReference type="NCBI Taxonomy" id="144679"/>
    <lineage>
        <taxon>Eukaryota</taxon>
        <taxon>Fungi</taxon>
        <taxon>Fungi incertae sedis</taxon>
        <taxon>Mucoromycota</taxon>
        <taxon>Glomeromycotina</taxon>
        <taxon>Glomeromycetes</taxon>
        <taxon>Archaeosporales</taxon>
        <taxon>Ambisporaceae</taxon>
        <taxon>Ambispora</taxon>
    </lineage>
</organism>
<dbReference type="PROSITE" id="PS50011">
    <property type="entry name" value="PROTEIN_KINASE_DOM"/>
    <property type="match status" value="1"/>
</dbReference>
<proteinExistence type="predicted"/>
<reference evidence="2" key="1">
    <citation type="submission" date="2021-06" db="EMBL/GenBank/DDBJ databases">
        <authorList>
            <person name="Kallberg Y."/>
            <person name="Tangrot J."/>
            <person name="Rosling A."/>
        </authorList>
    </citation>
    <scope>NUCLEOTIDE SEQUENCE</scope>
    <source>
        <strain evidence="2">FL130A</strain>
    </source>
</reference>
<evidence type="ECO:0000259" key="1">
    <source>
        <dbReference type="PROSITE" id="PS50011"/>
    </source>
</evidence>
<dbReference type="EMBL" id="CAJVPS010034452">
    <property type="protein sequence ID" value="CAG8739372.1"/>
    <property type="molecule type" value="Genomic_DNA"/>
</dbReference>
<feature type="domain" description="Protein kinase" evidence="1">
    <location>
        <begin position="1"/>
        <end position="104"/>
    </location>
</feature>
<protein>
    <submittedName>
        <fullName evidence="2">2822_t:CDS:1</fullName>
    </submittedName>
</protein>
<accession>A0A9N9IJU1</accession>
<dbReference type="InterPro" id="IPR000719">
    <property type="entry name" value="Prot_kinase_dom"/>
</dbReference>
<comment type="caution">
    <text evidence="2">The sequence shown here is derived from an EMBL/GenBank/DDBJ whole genome shotgun (WGS) entry which is preliminary data.</text>
</comment>
<evidence type="ECO:0000313" key="3">
    <source>
        <dbReference type="Proteomes" id="UP000789508"/>
    </source>
</evidence>
<dbReference type="InterPro" id="IPR011009">
    <property type="entry name" value="Kinase-like_dom_sf"/>
</dbReference>
<sequence>DGLNAIHEAKLVHKDFYPVNIVNQNMYSSYITDFGLYRPVSKDANSKELFGVFPYISPKNIPHDEELTIRIYYSLRPEIRCEVPQLLLNLLHKQNLKTDQLLKD</sequence>
<dbReference type="Gene3D" id="1.10.510.10">
    <property type="entry name" value="Transferase(Phosphotransferase) domain 1"/>
    <property type="match status" value="1"/>
</dbReference>
<evidence type="ECO:0000313" key="2">
    <source>
        <dbReference type="EMBL" id="CAG8739372.1"/>
    </source>
</evidence>
<dbReference type="OrthoDB" id="2434253at2759"/>
<dbReference type="GO" id="GO:0005524">
    <property type="term" value="F:ATP binding"/>
    <property type="evidence" value="ECO:0007669"/>
    <property type="project" value="InterPro"/>
</dbReference>
<keyword evidence="3" id="KW-1185">Reference proteome</keyword>
<dbReference type="AlphaFoldDB" id="A0A9N9IJU1"/>
<name>A0A9N9IJU1_9GLOM</name>
<feature type="non-terminal residue" evidence="2">
    <location>
        <position position="1"/>
    </location>
</feature>
<dbReference type="GO" id="GO:0004672">
    <property type="term" value="F:protein kinase activity"/>
    <property type="evidence" value="ECO:0007669"/>
    <property type="project" value="InterPro"/>
</dbReference>
<dbReference type="SUPFAM" id="SSF56112">
    <property type="entry name" value="Protein kinase-like (PK-like)"/>
    <property type="match status" value="1"/>
</dbReference>
<gene>
    <name evidence="2" type="ORF">ALEPTO_LOCUS12899</name>
</gene>